<reference evidence="1 2" key="1">
    <citation type="submission" date="2020-07" db="EMBL/GenBank/DDBJ databases">
        <title>The yeast mating-type switching endonuclease HO is a domesticated member of an unorthodox homing genetic element family.</title>
        <authorList>
            <person name="Coughlan A.Y."/>
            <person name="Lombardi L."/>
            <person name="Braun-Galleani S."/>
            <person name="Martos A.R."/>
            <person name="Galeote V."/>
            <person name="Bigey F."/>
            <person name="Dequin S."/>
            <person name="Byrne K.P."/>
            <person name="Wolfe K.H."/>
        </authorList>
    </citation>
    <scope>NUCLEOTIDE SEQUENCE [LARGE SCALE GENOMIC DNA]</scope>
    <source>
        <strain evidence="1 2">NRRL Y-6702</strain>
    </source>
</reference>
<organism evidence="1 2">
    <name type="scientific">Zygotorulaspora mrakii</name>
    <name type="common">Zygosaccharomyces mrakii</name>
    <dbReference type="NCBI Taxonomy" id="42260"/>
    <lineage>
        <taxon>Eukaryota</taxon>
        <taxon>Fungi</taxon>
        <taxon>Dikarya</taxon>
        <taxon>Ascomycota</taxon>
        <taxon>Saccharomycotina</taxon>
        <taxon>Saccharomycetes</taxon>
        <taxon>Saccharomycetales</taxon>
        <taxon>Saccharomycetaceae</taxon>
        <taxon>Zygotorulaspora</taxon>
    </lineage>
</organism>
<dbReference type="AlphaFoldDB" id="A0A7H9B3F7"/>
<accession>A0A7H9B3F7</accession>
<dbReference type="Proteomes" id="UP000509704">
    <property type="component" value="Chromosome 5"/>
</dbReference>
<dbReference type="OrthoDB" id="4034365at2759"/>
<dbReference type="GeneID" id="59236933"/>
<dbReference type="RefSeq" id="XP_037144918.1">
    <property type="nucleotide sequence ID" value="XM_037289023.1"/>
</dbReference>
<dbReference type="GO" id="GO:0070336">
    <property type="term" value="F:flap-structured DNA binding"/>
    <property type="evidence" value="ECO:0007669"/>
    <property type="project" value="InterPro"/>
</dbReference>
<evidence type="ECO:0000313" key="1">
    <source>
        <dbReference type="EMBL" id="QLG73191.1"/>
    </source>
</evidence>
<dbReference type="KEGG" id="zmk:HG535_0E02750"/>
<protein>
    <submittedName>
        <fullName evidence="1">Uncharacterized protein</fullName>
    </submittedName>
</protein>
<keyword evidence="2" id="KW-1185">Reference proteome</keyword>
<dbReference type="GO" id="GO:0000736">
    <property type="term" value="P:double-strand break repair via single-strand annealing, removal of nonhomologous ends"/>
    <property type="evidence" value="ECO:0007669"/>
    <property type="project" value="InterPro"/>
</dbReference>
<evidence type="ECO:0000313" key="2">
    <source>
        <dbReference type="Proteomes" id="UP000509704"/>
    </source>
</evidence>
<name>A0A7H9B3F7_ZYGMR</name>
<dbReference type="EMBL" id="CP058608">
    <property type="protein sequence ID" value="QLG73191.1"/>
    <property type="molecule type" value="Genomic_DNA"/>
</dbReference>
<dbReference type="InterPro" id="IPR021624">
    <property type="entry name" value="Saw1"/>
</dbReference>
<proteinExistence type="predicted"/>
<gene>
    <name evidence="1" type="ORF">HG535_0E02750</name>
</gene>
<sequence length="258" mass="29049">MGPTVATIKVAENIVLPLRVFVNRKQLLQNNTRDNSFHTPLLSSNSIVYIKSPATRIYLSNHDMHNLCTEITTDIFLILYELSSPKFIDGVLKNVRIGQTLDFQKDVMEKLNTDSYEGLLTTHIQSLTRVAKSKVKLHFKKNWELDIFINSLKKLADMRSALLLKECGSVVPAPRIYSRRRVLLTETISTGEPILAQEEDPSPIGAGTATAIETAPVIDEDKKPSLTFRYRTVASLSDCIDVHVLQRPKRRRDPPVGP</sequence>
<dbReference type="Pfam" id="PF11561">
    <property type="entry name" value="Saw1"/>
    <property type="match status" value="1"/>
</dbReference>